<dbReference type="eggNOG" id="KOG0158">
    <property type="taxonomic scope" value="Eukaryota"/>
</dbReference>
<gene>
    <name evidence="6" type="ORF">MYCFIDRAFT_64230</name>
</gene>
<dbReference type="RefSeq" id="XP_007925920.1">
    <property type="nucleotide sequence ID" value="XM_007927729.1"/>
</dbReference>
<dbReference type="PRINTS" id="PR00385">
    <property type="entry name" value="P450"/>
</dbReference>
<dbReference type="VEuPathDB" id="FungiDB:MYCFIDRAFT_64230"/>
<keyword evidence="7" id="KW-1185">Reference proteome</keyword>
<comment type="cofactor">
    <cofactor evidence="1 4">
        <name>heme</name>
        <dbReference type="ChEBI" id="CHEBI:30413"/>
    </cofactor>
</comment>
<feature type="binding site" description="axial binding residue" evidence="4">
    <location>
        <position position="419"/>
    </location>
    <ligand>
        <name>heme</name>
        <dbReference type="ChEBI" id="CHEBI:30413"/>
    </ligand>
    <ligandPart>
        <name>Fe</name>
        <dbReference type="ChEBI" id="CHEBI:18248"/>
    </ligandPart>
</feature>
<dbReference type="InterPro" id="IPR050121">
    <property type="entry name" value="Cytochrome_P450_monoxygenase"/>
</dbReference>
<dbReference type="KEGG" id="pfj:MYCFIDRAFT_64230"/>
<evidence type="ECO:0008006" key="8">
    <source>
        <dbReference type="Google" id="ProtNLM"/>
    </source>
</evidence>
<dbReference type="HOGENOM" id="CLU_001570_14_2_1"/>
<reference evidence="6 7" key="1">
    <citation type="journal article" date="2012" name="PLoS Pathog.">
        <title>Diverse lifestyles and strategies of plant pathogenesis encoded in the genomes of eighteen Dothideomycetes fungi.</title>
        <authorList>
            <person name="Ohm R.A."/>
            <person name="Feau N."/>
            <person name="Henrissat B."/>
            <person name="Schoch C.L."/>
            <person name="Horwitz B.A."/>
            <person name="Barry K.W."/>
            <person name="Condon B.J."/>
            <person name="Copeland A.C."/>
            <person name="Dhillon B."/>
            <person name="Glaser F."/>
            <person name="Hesse C.N."/>
            <person name="Kosti I."/>
            <person name="LaButti K."/>
            <person name="Lindquist E.A."/>
            <person name="Lucas S."/>
            <person name="Salamov A.A."/>
            <person name="Bradshaw R.E."/>
            <person name="Ciuffetti L."/>
            <person name="Hamelin R.C."/>
            <person name="Kema G.H.J."/>
            <person name="Lawrence C."/>
            <person name="Scott J.A."/>
            <person name="Spatafora J.W."/>
            <person name="Turgeon B.G."/>
            <person name="de Wit P.J.G.M."/>
            <person name="Zhong S."/>
            <person name="Goodwin S.B."/>
            <person name="Grigoriev I.V."/>
        </authorList>
    </citation>
    <scope>NUCLEOTIDE SEQUENCE [LARGE SCALE GENOMIC DNA]</scope>
    <source>
        <strain evidence="6 7">CIRAD86</strain>
    </source>
</reference>
<name>M3B0J2_PSEFD</name>
<keyword evidence="4 5" id="KW-0349">Heme</keyword>
<evidence type="ECO:0000256" key="3">
    <source>
        <dbReference type="ARBA" id="ARBA00023004"/>
    </source>
</evidence>
<dbReference type="PRINTS" id="PR00463">
    <property type="entry name" value="EP450I"/>
</dbReference>
<accession>M3B0J2</accession>
<dbReference type="PANTHER" id="PTHR24305">
    <property type="entry name" value="CYTOCHROME P450"/>
    <property type="match status" value="1"/>
</dbReference>
<dbReference type="GO" id="GO:0005506">
    <property type="term" value="F:iron ion binding"/>
    <property type="evidence" value="ECO:0007669"/>
    <property type="project" value="InterPro"/>
</dbReference>
<keyword evidence="5" id="KW-0503">Monooxygenase</keyword>
<dbReference type="PROSITE" id="PS00086">
    <property type="entry name" value="CYTOCHROME_P450"/>
    <property type="match status" value="1"/>
</dbReference>
<dbReference type="SUPFAM" id="SSF48264">
    <property type="entry name" value="Cytochrome P450"/>
    <property type="match status" value="1"/>
</dbReference>
<dbReference type="AlphaFoldDB" id="M3B0J2"/>
<organism evidence="6 7">
    <name type="scientific">Pseudocercospora fijiensis (strain CIRAD86)</name>
    <name type="common">Black leaf streak disease fungus</name>
    <name type="synonym">Mycosphaerella fijiensis</name>
    <dbReference type="NCBI Taxonomy" id="383855"/>
    <lineage>
        <taxon>Eukaryota</taxon>
        <taxon>Fungi</taxon>
        <taxon>Dikarya</taxon>
        <taxon>Ascomycota</taxon>
        <taxon>Pezizomycotina</taxon>
        <taxon>Dothideomycetes</taxon>
        <taxon>Dothideomycetidae</taxon>
        <taxon>Mycosphaerellales</taxon>
        <taxon>Mycosphaerellaceae</taxon>
        <taxon>Pseudocercospora</taxon>
    </lineage>
</organism>
<dbReference type="GO" id="GO:0020037">
    <property type="term" value="F:heme binding"/>
    <property type="evidence" value="ECO:0007669"/>
    <property type="project" value="InterPro"/>
</dbReference>
<dbReference type="Pfam" id="PF00067">
    <property type="entry name" value="p450"/>
    <property type="match status" value="1"/>
</dbReference>
<evidence type="ECO:0000256" key="2">
    <source>
        <dbReference type="ARBA" id="ARBA00022723"/>
    </source>
</evidence>
<dbReference type="EMBL" id="KB446558">
    <property type="protein sequence ID" value="EME82933.1"/>
    <property type="molecule type" value="Genomic_DNA"/>
</dbReference>
<dbReference type="Gene3D" id="1.10.630.10">
    <property type="entry name" value="Cytochrome P450"/>
    <property type="match status" value="1"/>
</dbReference>
<evidence type="ECO:0000256" key="4">
    <source>
        <dbReference type="PIRSR" id="PIRSR602401-1"/>
    </source>
</evidence>
<dbReference type="InterPro" id="IPR001128">
    <property type="entry name" value="Cyt_P450"/>
</dbReference>
<evidence type="ECO:0000256" key="5">
    <source>
        <dbReference type="RuleBase" id="RU000461"/>
    </source>
</evidence>
<dbReference type="Proteomes" id="UP000016932">
    <property type="component" value="Unassembled WGS sequence"/>
</dbReference>
<evidence type="ECO:0000256" key="1">
    <source>
        <dbReference type="ARBA" id="ARBA00001971"/>
    </source>
</evidence>
<keyword evidence="2 4" id="KW-0479">Metal-binding</keyword>
<dbReference type="GO" id="GO:0004497">
    <property type="term" value="F:monooxygenase activity"/>
    <property type="evidence" value="ECO:0007669"/>
    <property type="project" value="UniProtKB-KW"/>
</dbReference>
<dbReference type="InterPro" id="IPR036396">
    <property type="entry name" value="Cyt_P450_sf"/>
</dbReference>
<proteinExistence type="inferred from homology"/>
<comment type="similarity">
    <text evidence="5">Belongs to the cytochrome P450 family.</text>
</comment>
<dbReference type="GeneID" id="19340782"/>
<dbReference type="PANTHER" id="PTHR24305:SF156">
    <property type="entry name" value="P450, PUTATIVE (EUROFUNG)-RELATED"/>
    <property type="match status" value="1"/>
</dbReference>
<protein>
    <recommendedName>
        <fullName evidence="8">Cytochrome P450</fullName>
    </recommendedName>
</protein>
<dbReference type="GO" id="GO:0016705">
    <property type="term" value="F:oxidoreductase activity, acting on paired donors, with incorporation or reduction of molecular oxygen"/>
    <property type="evidence" value="ECO:0007669"/>
    <property type="project" value="InterPro"/>
</dbReference>
<dbReference type="OrthoDB" id="1470350at2759"/>
<dbReference type="InterPro" id="IPR002401">
    <property type="entry name" value="Cyt_P450_E_grp-I"/>
</dbReference>
<dbReference type="InterPro" id="IPR017972">
    <property type="entry name" value="Cyt_P450_CS"/>
</dbReference>
<keyword evidence="5" id="KW-0560">Oxidoreductase</keyword>
<keyword evidence="3 4" id="KW-0408">Iron</keyword>
<evidence type="ECO:0000313" key="6">
    <source>
        <dbReference type="EMBL" id="EME82933.1"/>
    </source>
</evidence>
<sequence>MLAVIISLLLVIGYLFSLAYRVSPWHPLSHIPGPWRTAISSLWLQYHTFHGTQGKATRRLHHIYGPIVRVGPNEVEIADGAALWPIYIKNGGFDKSHHYAMLDIDGHSTVFSTLQNRKRADRLKVALPFFSAASAQRQVPMLKAYAVKLAERLERDKIRGDTVDLLDRCRSYSLDTTSSYVFGEAFGAMEEDKMSIAPVVDNFVEVNLLFNIPSRFYRIFSFCYNAFVVKTAVKQADAKVDKWIRDVVVRNLGKSPEAQKTYPGRLAALGMPLNAVVPEGKDAIFGATDALGLALSLILWRLASNTAVYAALREELESNAGMQDEKLQSLPILTGIIKEVMRLSSTVPCKLPRVTPREGMIYKDIYIPGNVVVGVAPCILHFNEQVYPEPYTFRYQRWQDATEEMSRDWMPFGKGARACLGRHLAMLQLCVAVSTVVRSGVLNNARTMKSSIEFWEWYNVKVAGGTIEIGWQESPEVTDDV</sequence>
<evidence type="ECO:0000313" key="7">
    <source>
        <dbReference type="Proteomes" id="UP000016932"/>
    </source>
</evidence>